<evidence type="ECO:0000256" key="1">
    <source>
        <dbReference type="ARBA" id="ARBA00001974"/>
    </source>
</evidence>
<dbReference type="Gene3D" id="1.20.140.10">
    <property type="entry name" value="Butyryl-CoA Dehydrogenase, subunit A, domain 3"/>
    <property type="match status" value="1"/>
</dbReference>
<evidence type="ECO:0000256" key="3">
    <source>
        <dbReference type="ARBA" id="ARBA00022630"/>
    </source>
</evidence>
<evidence type="ECO:0000256" key="2">
    <source>
        <dbReference type="ARBA" id="ARBA00009347"/>
    </source>
</evidence>
<comment type="cofactor">
    <cofactor evidence="1">
        <name>FAD</name>
        <dbReference type="ChEBI" id="CHEBI:57692"/>
    </cofactor>
</comment>
<dbReference type="InterPro" id="IPR037069">
    <property type="entry name" value="AcylCoA_DH/ox_N_sf"/>
</dbReference>
<dbReference type="Gene3D" id="1.10.540.10">
    <property type="entry name" value="Acyl-CoA dehydrogenase/oxidase, N-terminal domain"/>
    <property type="match status" value="1"/>
</dbReference>
<keyword evidence="4" id="KW-0274">FAD</keyword>
<dbReference type="Pfam" id="PF02771">
    <property type="entry name" value="Acyl-CoA_dh_N"/>
    <property type="match status" value="1"/>
</dbReference>
<proteinExistence type="inferred from homology"/>
<dbReference type="PANTHER" id="PTHR43884">
    <property type="entry name" value="ACYL-COA DEHYDROGENASE"/>
    <property type="match status" value="1"/>
</dbReference>
<evidence type="ECO:0000256" key="5">
    <source>
        <dbReference type="ARBA" id="ARBA00023002"/>
    </source>
</evidence>
<evidence type="ECO:0000313" key="8">
    <source>
        <dbReference type="EMBL" id="XDK38651.1"/>
    </source>
</evidence>
<name>A0AB39I8K3_9PSED</name>
<feature type="domain" description="Acyl-CoA dehydrogenase/oxidase N-terminal" evidence="7">
    <location>
        <begin position="15"/>
        <end position="91"/>
    </location>
</feature>
<sequence length="384" mass="40278">MIVENLDTSAPSPLQSLIADSVERLFTDQVNAQLLARFDAGEPASALWQQVVELGLPLALVAEEAGGSGASWLDVSPVLRALGYWSVPLPLSETLLAALLLSRAGLAVPEGPISLIQIGRLGDLHLDKDGLLHGRCINVPWARSCQWAVVADPQGWLALVDLRQAQVSLEAGSNVAGEARDTLQFTAAPVHASAPLQLAGIREPVWLLGALLRACMLVGALEASLDQAVAYANERVQFGKAIGTFQAIQQQLAHMAGAIGAARTAAQVALHSASQLLQAGPGERSSLAFDVAVAKVCASEAASLAASVSHQVHGAIGFTHEHSLHYSSRRLWSWRDEFGSDAQWADVLGQAAIAAGSQGFWAGLTARDLGLHASHTEETAHGLA</sequence>
<accession>A0AB39I8K3</accession>
<dbReference type="PANTHER" id="PTHR43884:SF20">
    <property type="entry name" value="ACYL-COA DEHYDROGENASE FADE28"/>
    <property type="match status" value="1"/>
</dbReference>
<dbReference type="InterPro" id="IPR036250">
    <property type="entry name" value="AcylCo_DH-like_C"/>
</dbReference>
<comment type="similarity">
    <text evidence="2">Belongs to the acyl-CoA dehydrogenase family.</text>
</comment>
<keyword evidence="3" id="KW-0285">Flavoprotein</keyword>
<evidence type="ECO:0000259" key="6">
    <source>
        <dbReference type="Pfam" id="PF00441"/>
    </source>
</evidence>
<gene>
    <name evidence="8" type="ORF">AB4Y39_08280</name>
</gene>
<dbReference type="InterPro" id="IPR013786">
    <property type="entry name" value="AcylCoA_DH/ox_N"/>
</dbReference>
<dbReference type="SUPFAM" id="SSF47203">
    <property type="entry name" value="Acyl-CoA dehydrogenase C-terminal domain-like"/>
    <property type="match status" value="1"/>
</dbReference>
<dbReference type="GO" id="GO:0050660">
    <property type="term" value="F:flavin adenine dinucleotide binding"/>
    <property type="evidence" value="ECO:0007669"/>
    <property type="project" value="InterPro"/>
</dbReference>
<organism evidence="8">
    <name type="scientific">Pseudomonas sp. Hg7Tf</name>
    <dbReference type="NCBI Taxonomy" id="3236988"/>
    <lineage>
        <taxon>Bacteria</taxon>
        <taxon>Pseudomonadati</taxon>
        <taxon>Pseudomonadota</taxon>
        <taxon>Gammaproteobacteria</taxon>
        <taxon>Pseudomonadales</taxon>
        <taxon>Pseudomonadaceae</taxon>
        <taxon>Pseudomonas</taxon>
    </lineage>
</organism>
<protein>
    <submittedName>
        <fullName evidence="8">Acyl-CoA dehydrogenase family protein</fullName>
    </submittedName>
</protein>
<dbReference type="InterPro" id="IPR009100">
    <property type="entry name" value="AcylCoA_DH/oxidase_NM_dom_sf"/>
</dbReference>
<dbReference type="EMBL" id="CP162607">
    <property type="protein sequence ID" value="XDK38651.1"/>
    <property type="molecule type" value="Genomic_DNA"/>
</dbReference>
<evidence type="ECO:0000259" key="7">
    <source>
        <dbReference type="Pfam" id="PF02771"/>
    </source>
</evidence>
<dbReference type="RefSeq" id="WP_231353288.1">
    <property type="nucleotide sequence ID" value="NZ_CP162607.1"/>
</dbReference>
<evidence type="ECO:0000256" key="4">
    <source>
        <dbReference type="ARBA" id="ARBA00022827"/>
    </source>
</evidence>
<dbReference type="SUPFAM" id="SSF56645">
    <property type="entry name" value="Acyl-CoA dehydrogenase NM domain-like"/>
    <property type="match status" value="1"/>
</dbReference>
<dbReference type="AlphaFoldDB" id="A0AB39I8K3"/>
<dbReference type="GO" id="GO:0003995">
    <property type="term" value="F:acyl-CoA dehydrogenase activity"/>
    <property type="evidence" value="ECO:0007669"/>
    <property type="project" value="TreeGrafter"/>
</dbReference>
<dbReference type="Pfam" id="PF00441">
    <property type="entry name" value="Acyl-CoA_dh_1"/>
    <property type="match status" value="1"/>
</dbReference>
<keyword evidence="5" id="KW-0560">Oxidoreductase</keyword>
<dbReference type="InterPro" id="IPR009075">
    <property type="entry name" value="AcylCo_DH/oxidase_C"/>
</dbReference>
<reference evidence="8" key="1">
    <citation type="submission" date="2024-07" db="EMBL/GenBank/DDBJ databases">
        <title>Identification and characteristics of a novel species of coltsfoot's symbiotic bacteria.</title>
        <authorList>
            <person name="Juszczyk A."/>
            <person name="Jasielczuk I."/>
            <person name="Gurgul A."/>
            <person name="Rogala M."/>
            <person name="Kowalczyk A."/>
            <person name="Szmatola T."/>
            <person name="Kosecka-Strojek M."/>
            <person name="Arent Z."/>
            <person name="Latowski D."/>
        </authorList>
    </citation>
    <scope>NUCLEOTIDE SEQUENCE</scope>
    <source>
        <strain evidence="8">Hg7Tf</strain>
    </source>
</reference>
<feature type="domain" description="Acyl-CoA dehydrogenase/oxidase C-terminal" evidence="6">
    <location>
        <begin position="211"/>
        <end position="325"/>
    </location>
</feature>